<dbReference type="AlphaFoldDB" id="A0A835CPS5"/>
<comment type="caution">
    <text evidence="10">The sequence shown here is derived from an EMBL/GenBank/DDBJ whole genome shotgun (WGS) entry which is preliminary data.</text>
</comment>
<dbReference type="InterPro" id="IPR056516">
    <property type="entry name" value="INTS7_N"/>
</dbReference>
<dbReference type="GO" id="GO:0032039">
    <property type="term" value="C:integrator complex"/>
    <property type="evidence" value="ECO:0007669"/>
    <property type="project" value="InterPro"/>
</dbReference>
<evidence type="ECO:0000313" key="11">
    <source>
        <dbReference type="Proteomes" id="UP000639338"/>
    </source>
</evidence>
<evidence type="ECO:0000256" key="1">
    <source>
        <dbReference type="ARBA" id="ARBA00004123"/>
    </source>
</evidence>
<dbReference type="Proteomes" id="UP000639338">
    <property type="component" value="Unassembled WGS sequence"/>
</dbReference>
<reference evidence="10 11" key="1">
    <citation type="submission" date="2020-08" db="EMBL/GenBank/DDBJ databases">
        <title>Aphidius gifuensis genome sequencing and assembly.</title>
        <authorList>
            <person name="Du Z."/>
        </authorList>
    </citation>
    <scope>NUCLEOTIDE SEQUENCE [LARGE SCALE GENOMIC DNA]</scope>
    <source>
        <strain evidence="10">YNYX2018</strain>
        <tissue evidence="10">Adults</tissue>
    </source>
</reference>
<keyword evidence="11" id="KW-1185">Reference proteome</keyword>
<name>A0A835CPS5_APHGI</name>
<dbReference type="InterPro" id="IPR033060">
    <property type="entry name" value="INTS7"/>
</dbReference>
<evidence type="ECO:0000256" key="4">
    <source>
        <dbReference type="ARBA" id="ARBA00015336"/>
    </source>
</evidence>
<dbReference type="InterPro" id="IPR056517">
    <property type="entry name" value="INTS7_HB"/>
</dbReference>
<evidence type="ECO:0000256" key="5">
    <source>
        <dbReference type="ARBA" id="ARBA00022490"/>
    </source>
</evidence>
<organism evidence="10 11">
    <name type="scientific">Aphidius gifuensis</name>
    <name type="common">Parasitoid wasp</name>
    <dbReference type="NCBI Taxonomy" id="684658"/>
    <lineage>
        <taxon>Eukaryota</taxon>
        <taxon>Metazoa</taxon>
        <taxon>Ecdysozoa</taxon>
        <taxon>Arthropoda</taxon>
        <taxon>Hexapoda</taxon>
        <taxon>Insecta</taxon>
        <taxon>Pterygota</taxon>
        <taxon>Neoptera</taxon>
        <taxon>Endopterygota</taxon>
        <taxon>Hymenoptera</taxon>
        <taxon>Apocrita</taxon>
        <taxon>Ichneumonoidea</taxon>
        <taxon>Braconidae</taxon>
        <taxon>Aphidiinae</taxon>
        <taxon>Aphidius</taxon>
    </lineage>
</organism>
<keyword evidence="6" id="KW-0539">Nucleus</keyword>
<dbReference type="SUPFAM" id="SSF48371">
    <property type="entry name" value="ARM repeat"/>
    <property type="match status" value="1"/>
</dbReference>
<feature type="domain" description="Integrator complex subunit 7 N-terminal" evidence="8">
    <location>
        <begin position="20"/>
        <end position="532"/>
    </location>
</feature>
<evidence type="ECO:0000256" key="2">
    <source>
        <dbReference type="ARBA" id="ARBA00004496"/>
    </source>
</evidence>
<dbReference type="OrthoDB" id="1921953at2759"/>
<dbReference type="Pfam" id="PF22965">
    <property type="entry name" value="INTS7_C"/>
    <property type="match status" value="1"/>
</dbReference>
<dbReference type="Pfam" id="PF24436">
    <property type="entry name" value="INTS7_N"/>
    <property type="match status" value="1"/>
</dbReference>
<comment type="similarity">
    <text evidence="3">Belongs to the Integrator subunit 7 family.</text>
</comment>
<dbReference type="InterPro" id="IPR054519">
    <property type="entry name" value="INTS7_C"/>
</dbReference>
<evidence type="ECO:0000259" key="7">
    <source>
        <dbReference type="Pfam" id="PF22965"/>
    </source>
</evidence>
<feature type="domain" description="Integrator complex subunit 7 C-terminal" evidence="7">
    <location>
        <begin position="810"/>
        <end position="942"/>
    </location>
</feature>
<keyword evidence="5" id="KW-0963">Cytoplasm</keyword>
<evidence type="ECO:0000313" key="10">
    <source>
        <dbReference type="EMBL" id="KAF7989463.1"/>
    </source>
</evidence>
<evidence type="ECO:0000259" key="8">
    <source>
        <dbReference type="Pfam" id="PF24436"/>
    </source>
</evidence>
<dbReference type="PANTHER" id="PTHR13322">
    <property type="entry name" value="C1ORF73 PROTEIN"/>
    <property type="match status" value="1"/>
</dbReference>
<gene>
    <name evidence="10" type="ORF">HCN44_008137</name>
</gene>
<protein>
    <recommendedName>
        <fullName evidence="4">Integrator complex subunit 7</fullName>
    </recommendedName>
</protein>
<proteinExistence type="inferred from homology"/>
<evidence type="ECO:0000256" key="6">
    <source>
        <dbReference type="ARBA" id="ARBA00023242"/>
    </source>
</evidence>
<feature type="domain" description="Integrator complex subunit 7 helical bundle" evidence="9">
    <location>
        <begin position="533"/>
        <end position="719"/>
    </location>
</feature>
<dbReference type="GO" id="GO:0034472">
    <property type="term" value="P:snRNA 3'-end processing"/>
    <property type="evidence" value="ECO:0007669"/>
    <property type="project" value="TreeGrafter"/>
</dbReference>
<evidence type="ECO:0000256" key="3">
    <source>
        <dbReference type="ARBA" id="ARBA00008565"/>
    </source>
</evidence>
<evidence type="ECO:0000259" key="9">
    <source>
        <dbReference type="Pfam" id="PF24437"/>
    </source>
</evidence>
<comment type="subcellular location">
    <subcellularLocation>
        <location evidence="2">Cytoplasm</location>
    </subcellularLocation>
    <subcellularLocation>
        <location evidence="1">Nucleus</location>
    </subcellularLocation>
</comment>
<dbReference type="InterPro" id="IPR016024">
    <property type="entry name" value="ARM-type_fold"/>
</dbReference>
<dbReference type="PANTHER" id="PTHR13322:SF2">
    <property type="entry name" value="INTEGRATOR COMPLEX SUBUNIT 7"/>
    <property type="match status" value="1"/>
</dbReference>
<dbReference type="Pfam" id="PF24437">
    <property type="entry name" value="INTS7_HB"/>
    <property type="match status" value="1"/>
</dbReference>
<sequence>MNYLNETGTGEPEQDANSALIELDKGLRSKNTGERCEAIVRFPRLFEKYPFPILINSALLKLADVFRLGSNFLRVWVLRVCQQSEKHLDKILNVEEFVRRIYSVIHSNDPVARALTLRTLGSAAGIIPERQQVHHSIRKSLDSHDSVEVEAAIYAARMFASQSKLFAVSMCSKISDMIRGQATPASMKLKLIPILQYMHHDTSTASMVNELCMELLASYPAVEFVRVTLCAMSTLASSTLIDLPDQVLLLLKYFHDDPRLSIKRYSLKLLFDLAKRGAHLWPTGALDNLIDCTTKLKNDESNNKTDLLSRTLDVIEVLSRNAVTCDANMDENSKLITLCIDACYSHDPIVSVKSVKILTRIACYCYEENLPINNIQIIISCLESLIVLLAVDDKYLYHLKMCLSSIVKLCKVHNHSAIFVDVIGTTLMNCNTLHTDNNDKEKNISRVLCEALGAIGSIGDNVLLPLLPDILDKLKQNVSNDTKVMLCILLFQMIAGGYEWNDDCRRAIDNVCFKIDGWSKYRIGRGAARYGHHFIATKIFKELKETVASEQLHFWLSGLELLTNAECYLTDDINKTKYIDNKINIIEKLNYSISNYSSALASFKAASTPLKNLQFTCDYVNLRCEFLQSLLQLINSCKSLCTSPPPAIAMSIVLSTKDDYQKYGRVTYQLRKSIQDFNTCAMNYQKLYQSSFDADQGTLDNIRALQEICLLINNSIERVCIDINNSTSIYKNNDNINFYFGDTIEMRQLAKCCVEVKKLSPKWQLNDNEETISHSRIESLISQVVLIAGGKVRFPIPRYFFQSLQTTIVKLSVSPQPRVPGEPVFVPQGSQLALKIEGVLRHGDKGSLFRSVAAVSISITTSPSSSKNNSHNNINNNEIIGNEIQQTVVPHRDFFACEFLLSLGSSGGNRCLGSITNTTISGGGTYQVTANANIVDKDGNVWKCGPKSTLQVKVHEEPTKRKIT</sequence>
<dbReference type="GO" id="GO:0005737">
    <property type="term" value="C:cytoplasm"/>
    <property type="evidence" value="ECO:0007669"/>
    <property type="project" value="UniProtKB-SubCell"/>
</dbReference>
<accession>A0A835CPS5</accession>
<dbReference type="EMBL" id="JACMRX010000005">
    <property type="protein sequence ID" value="KAF7989463.1"/>
    <property type="molecule type" value="Genomic_DNA"/>
</dbReference>